<dbReference type="Pfam" id="PF01546">
    <property type="entry name" value="Peptidase_M20"/>
    <property type="match status" value="1"/>
</dbReference>
<dbReference type="InterPro" id="IPR052030">
    <property type="entry name" value="Peptidase_M20/M20A_hydrolases"/>
</dbReference>
<dbReference type="SUPFAM" id="SSF55031">
    <property type="entry name" value="Bacterial exopeptidase dimerisation domain"/>
    <property type="match status" value="1"/>
</dbReference>
<dbReference type="GO" id="GO:0005737">
    <property type="term" value="C:cytoplasm"/>
    <property type="evidence" value="ECO:0007669"/>
    <property type="project" value="TreeGrafter"/>
</dbReference>
<dbReference type="RefSeq" id="WP_146622429.1">
    <property type="nucleotide sequence ID" value="NZ_BJCC01000014.1"/>
</dbReference>
<dbReference type="SUPFAM" id="SSF53187">
    <property type="entry name" value="Zn-dependent exopeptidases"/>
    <property type="match status" value="1"/>
</dbReference>
<keyword evidence="1" id="KW-0378">Hydrolase</keyword>
<dbReference type="PANTHER" id="PTHR30575:SF3">
    <property type="entry name" value="PEPTIDASE M20 DIMERISATION DOMAIN-CONTAINING PROTEIN"/>
    <property type="match status" value="1"/>
</dbReference>
<dbReference type="InterPro" id="IPR002933">
    <property type="entry name" value="Peptidase_M20"/>
</dbReference>
<dbReference type="PANTHER" id="PTHR30575">
    <property type="entry name" value="PEPTIDASE M20"/>
    <property type="match status" value="1"/>
</dbReference>
<dbReference type="EMBL" id="BJCC01000014">
    <property type="protein sequence ID" value="GCF93989.1"/>
    <property type="molecule type" value="Genomic_DNA"/>
</dbReference>
<evidence type="ECO:0000313" key="2">
    <source>
        <dbReference type="Proteomes" id="UP000290567"/>
    </source>
</evidence>
<keyword evidence="2" id="KW-1185">Reference proteome</keyword>
<dbReference type="OrthoDB" id="9781032at2"/>
<proteinExistence type="predicted"/>
<reference evidence="2" key="1">
    <citation type="submission" date="2019-02" db="EMBL/GenBank/DDBJ databases">
        <title>Draft genome sequence of Enterococcus sp. Gos25-1.</title>
        <authorList>
            <person name="Tanaka N."/>
            <person name="Shiwa Y."/>
            <person name="Fujita N."/>
        </authorList>
    </citation>
    <scope>NUCLEOTIDE SEQUENCE [LARGE SCALE GENOMIC DNA]</scope>
    <source>
        <strain evidence="2">Gos25-1</strain>
    </source>
</reference>
<dbReference type="GO" id="GO:0071713">
    <property type="term" value="F:para-aminobenzoyl-glutamate hydrolase activity"/>
    <property type="evidence" value="ECO:0007669"/>
    <property type="project" value="TreeGrafter"/>
</dbReference>
<dbReference type="InterPro" id="IPR036264">
    <property type="entry name" value="Bact_exopeptidase_dim_dom"/>
</dbReference>
<dbReference type="GO" id="GO:0046657">
    <property type="term" value="P:folic acid catabolic process"/>
    <property type="evidence" value="ECO:0007669"/>
    <property type="project" value="TreeGrafter"/>
</dbReference>
<protein>
    <submittedName>
        <fullName evidence="1">Amidohydrolase</fullName>
    </submittedName>
</protein>
<accession>A0A4V0WPI6</accession>
<dbReference type="Gene3D" id="3.40.630.10">
    <property type="entry name" value="Zn peptidases"/>
    <property type="match status" value="1"/>
</dbReference>
<comment type="caution">
    <text evidence="1">The sequence shown here is derived from an EMBL/GenBank/DDBJ whole genome shotgun (WGS) entry which is preliminary data.</text>
</comment>
<dbReference type="Gene3D" id="3.30.70.360">
    <property type="match status" value="1"/>
</dbReference>
<evidence type="ECO:0000313" key="1">
    <source>
        <dbReference type="EMBL" id="GCF93989.1"/>
    </source>
</evidence>
<dbReference type="Proteomes" id="UP000290567">
    <property type="component" value="Unassembled WGS sequence"/>
</dbReference>
<dbReference type="GO" id="GO:0016805">
    <property type="term" value="F:dipeptidase activity"/>
    <property type="evidence" value="ECO:0007669"/>
    <property type="project" value="TreeGrafter"/>
</dbReference>
<name>A0A4V0WPI6_9ENTE</name>
<sequence>MTIFTDYHQRLLDITTDLFFHPELGYKETRTRAKIMEELRTINPAIDFSEFSETGFKTYLSTDKKTTMAFIAELDAVYAPTHFQADPATGAAHNCGHFTQVAIALALYQYYMKTRAYEQLDFNLCFVFVPAEEYLDLDYRKELRDKGTIQFLGGKPEAMALGVFDDIDFGVCVHAIGEYFERPTIEVNCDLAGFMYKKYHFSGKAAHAGFDPFSGINAYSISTLFNTAIGLSRQQFKDTESIRINPIVMNSDMSTNVVPNKITVGTDLRCKTLEYMPEVARKLDLAAKGSASALEGEVAIETEMGYLPFIQDRYLNHFVEKAFEKFDAIPDIIDDRGGIAAAGDIGDLAFMIPCIQISYGGFEGTIHGDDFKLIDSEFVLATFPEFLTTVFEEMSGNLDESRLYRRSFEEYQGLIHTINDGGVS</sequence>
<gene>
    <name evidence="1" type="ORF">NRIC_18800</name>
</gene>
<dbReference type="AlphaFoldDB" id="A0A4V0WPI6"/>
<organism evidence="1 2">
    <name type="scientific">Enterococcus florum</name>
    <dbReference type="NCBI Taxonomy" id="2480627"/>
    <lineage>
        <taxon>Bacteria</taxon>
        <taxon>Bacillati</taxon>
        <taxon>Bacillota</taxon>
        <taxon>Bacilli</taxon>
        <taxon>Lactobacillales</taxon>
        <taxon>Enterococcaceae</taxon>
        <taxon>Enterococcus</taxon>
    </lineage>
</organism>